<dbReference type="FunFam" id="1.20.5.1700:FF:000002">
    <property type="entry name" value="Huntingtin interacting protein 1"/>
    <property type="match status" value="1"/>
</dbReference>
<dbReference type="GO" id="GO:0030136">
    <property type="term" value="C:clathrin-coated vesicle"/>
    <property type="evidence" value="ECO:0007669"/>
    <property type="project" value="TreeGrafter"/>
</dbReference>
<keyword evidence="6" id="KW-0472">Membrane</keyword>
<dbReference type="InterPro" id="IPR013809">
    <property type="entry name" value="ENTH"/>
</dbReference>
<keyword evidence="3" id="KW-0963">Cytoplasm</keyword>
<dbReference type="Pfam" id="PF01608">
    <property type="entry name" value="I_LWEQ"/>
    <property type="match status" value="1"/>
</dbReference>
<dbReference type="GO" id="GO:0043325">
    <property type="term" value="F:phosphatidylinositol-3,4-bisphosphate binding"/>
    <property type="evidence" value="ECO:0007669"/>
    <property type="project" value="TreeGrafter"/>
</dbReference>
<dbReference type="InterPro" id="IPR011417">
    <property type="entry name" value="ANTH_dom"/>
</dbReference>
<dbReference type="InterPro" id="IPR008942">
    <property type="entry name" value="ENTH_VHS"/>
</dbReference>
<evidence type="ECO:0000256" key="6">
    <source>
        <dbReference type="ARBA" id="ARBA00023136"/>
    </source>
</evidence>
<feature type="domain" description="I/LWEQ" evidence="11">
    <location>
        <begin position="766"/>
        <end position="1007"/>
    </location>
</feature>
<dbReference type="InterPro" id="IPR030224">
    <property type="entry name" value="Sla2_fam"/>
</dbReference>
<dbReference type="GO" id="GO:0080025">
    <property type="term" value="F:phosphatidylinositol-3,5-bisphosphate binding"/>
    <property type="evidence" value="ECO:0007669"/>
    <property type="project" value="TreeGrafter"/>
</dbReference>
<evidence type="ECO:0000256" key="8">
    <source>
        <dbReference type="ARBA" id="ARBA00023329"/>
    </source>
</evidence>
<feature type="coiled-coil region" evidence="9">
    <location>
        <begin position="590"/>
        <end position="617"/>
    </location>
</feature>
<feature type="coiled-coil region" evidence="9">
    <location>
        <begin position="344"/>
        <end position="448"/>
    </location>
</feature>
<evidence type="ECO:0000259" key="11">
    <source>
        <dbReference type="PROSITE" id="PS50945"/>
    </source>
</evidence>
<dbReference type="Proteomes" id="UP000265100">
    <property type="component" value="Chromosome 14"/>
</dbReference>
<feature type="domain" description="ENTH" evidence="10">
    <location>
        <begin position="6"/>
        <end position="137"/>
    </location>
</feature>
<dbReference type="GO" id="GO:0030100">
    <property type="term" value="P:regulation of endocytosis"/>
    <property type="evidence" value="ECO:0007669"/>
    <property type="project" value="UniProtKB-ARBA"/>
</dbReference>
<evidence type="ECO:0000256" key="9">
    <source>
        <dbReference type="SAM" id="Coils"/>
    </source>
</evidence>
<dbReference type="Gene3D" id="1.20.1410.10">
    <property type="entry name" value="I/LWEQ domain"/>
    <property type="match status" value="1"/>
</dbReference>
<reference evidence="12" key="1">
    <citation type="submission" date="2018-05" db="EMBL/GenBank/DDBJ databases">
        <authorList>
            <person name="Datahose"/>
        </authorList>
    </citation>
    <scope>NUCLEOTIDE SEQUENCE</scope>
</reference>
<dbReference type="GO" id="GO:0032051">
    <property type="term" value="F:clathrin light chain binding"/>
    <property type="evidence" value="ECO:0007669"/>
    <property type="project" value="TreeGrafter"/>
</dbReference>
<reference evidence="12" key="3">
    <citation type="submission" date="2025-09" db="UniProtKB">
        <authorList>
            <consortium name="Ensembl"/>
        </authorList>
    </citation>
    <scope>IDENTIFICATION</scope>
</reference>
<evidence type="ECO:0000256" key="5">
    <source>
        <dbReference type="ARBA" id="ARBA00023054"/>
    </source>
</evidence>
<dbReference type="PANTHER" id="PTHR10407:SF14">
    <property type="entry name" value="HUNTINGTIN-INTERACTING PROTEIN 1"/>
    <property type="match status" value="1"/>
</dbReference>
<dbReference type="GO" id="GO:0035615">
    <property type="term" value="F:clathrin adaptor activity"/>
    <property type="evidence" value="ECO:0007669"/>
    <property type="project" value="TreeGrafter"/>
</dbReference>
<keyword evidence="8" id="KW-0968">Cytoplasmic vesicle</keyword>
<dbReference type="GO" id="GO:0030864">
    <property type="term" value="C:cortical actin cytoskeleton"/>
    <property type="evidence" value="ECO:0007669"/>
    <property type="project" value="TreeGrafter"/>
</dbReference>
<keyword evidence="7" id="KW-0009">Actin-binding</keyword>
<dbReference type="InterPro" id="IPR035964">
    <property type="entry name" value="I/LWEQ_dom_sf"/>
</dbReference>
<dbReference type="InterPro" id="IPR032422">
    <property type="entry name" value="HIP1_clath-bd"/>
</dbReference>
<dbReference type="PROSITE" id="PS50945">
    <property type="entry name" value="I_LWEQ"/>
    <property type="match status" value="1"/>
</dbReference>
<keyword evidence="4" id="KW-0254">Endocytosis</keyword>
<evidence type="ECO:0000256" key="3">
    <source>
        <dbReference type="ARBA" id="ARBA00022490"/>
    </source>
</evidence>
<evidence type="ECO:0000313" key="13">
    <source>
        <dbReference type="Proteomes" id="UP000265100"/>
    </source>
</evidence>
<evidence type="ECO:0000313" key="12">
    <source>
        <dbReference type="Ensembl" id="ENSACLP00000052452.1"/>
    </source>
</evidence>
<dbReference type="GO" id="GO:0051130">
    <property type="term" value="P:positive regulation of cellular component organization"/>
    <property type="evidence" value="ECO:0007669"/>
    <property type="project" value="UniProtKB-ARBA"/>
</dbReference>
<dbReference type="SUPFAM" id="SSF48464">
    <property type="entry name" value="ENTH/VHS domain"/>
    <property type="match status" value="1"/>
</dbReference>
<dbReference type="GO" id="GO:0007015">
    <property type="term" value="P:actin filament organization"/>
    <property type="evidence" value="ECO:0007669"/>
    <property type="project" value="TreeGrafter"/>
</dbReference>
<protein>
    <recommendedName>
        <fullName evidence="14">Huntingtin interacting protein 1</fullName>
    </recommendedName>
</protein>
<dbReference type="PANTHER" id="PTHR10407">
    <property type="entry name" value="HUNTINGTIN INTERACTING PROTEIN 1"/>
    <property type="match status" value="1"/>
</dbReference>
<name>A0AAX7T744_ASTCA</name>
<keyword evidence="13" id="KW-1185">Reference proteome</keyword>
<dbReference type="Pfam" id="PF07651">
    <property type="entry name" value="ANTH"/>
    <property type="match status" value="1"/>
</dbReference>
<dbReference type="GO" id="GO:0006897">
    <property type="term" value="P:endocytosis"/>
    <property type="evidence" value="ECO:0007669"/>
    <property type="project" value="UniProtKB-KW"/>
</dbReference>
<dbReference type="GO" id="GO:0051015">
    <property type="term" value="F:actin filament binding"/>
    <property type="evidence" value="ECO:0007669"/>
    <property type="project" value="TreeGrafter"/>
</dbReference>
<dbReference type="PROSITE" id="PS50942">
    <property type="entry name" value="ENTH"/>
    <property type="match status" value="1"/>
</dbReference>
<dbReference type="AlphaFoldDB" id="A0AAX7T744"/>
<dbReference type="GO" id="GO:0051050">
    <property type="term" value="P:positive regulation of transport"/>
    <property type="evidence" value="ECO:0007669"/>
    <property type="project" value="UniProtKB-ARBA"/>
</dbReference>
<evidence type="ECO:0000259" key="10">
    <source>
        <dbReference type="PROSITE" id="PS50942"/>
    </source>
</evidence>
<evidence type="ECO:0000256" key="2">
    <source>
        <dbReference type="ARBA" id="ARBA00010135"/>
    </source>
</evidence>
<dbReference type="SUPFAM" id="SSF109885">
    <property type="entry name" value="I/LWEQ domain"/>
    <property type="match status" value="1"/>
</dbReference>
<dbReference type="Ensembl" id="ENSACLT00000060815.1">
    <property type="protein sequence ID" value="ENSACLP00000052452.1"/>
    <property type="gene ID" value="ENSACLG00000007088.2"/>
</dbReference>
<dbReference type="Pfam" id="PF16515">
    <property type="entry name" value="HIP1_clath_bdg"/>
    <property type="match status" value="1"/>
</dbReference>
<sequence length="1033" mass="115216">MDRVKNSMQQVPNAIPKVIRRTGGANSLELERENFERVQVVFPKLNKTRAHTFWAAVNRLPLSSNAVLCWKFCHVFHKLLRDGHPNVIKDSMRNKADLTDMSRMWGHLSEGYGKLCSIYLKLLITKMEFHIKNPRFPGNLQMSNRQLDEAGENDVNNFFQLTVEMFDYLECELNLFLGVFSSLDMSRSVSVTAAGQCRLAPLIQVILDCSHLYDYTVKLLFKLHSCLPADTLQGHRDRFQEQFKKLKSLFYRSSNLQYFKRLIQIPQLPENPPNFLRASALSEHISPVVVIPAESSSPESEHVVETDDLVDTDVPVLPTKFDDLFGTSAAIDPFNFNSQNGMRKDDKDRLIEQLTREIQALKEELESFRLESGRLCQALRGRVNELEAELAEQSHLRLQAVGESEFLKAELDDLRRVREDTEKEQRSLTEIERKAQANEQRYTKLKEKYTELVQSHADLLRKNAEVTRQMTVARAAQDEVEAVRKEMQEKVKAAQEAADRQEREQLEHLQELQRELVSSRAELDSLKTSVASSQQSSEVLGTQLAALESEKAELVQSLSKVEAELAARGEELERVQSSLVTERESRVKSAETLQNQLNEKESREQALESQLAAARWASLQGAVEEAEKIIQDSLAQIDDPAHISCTSSADYLASRCQASLECMERLNSTRVAFLADNTGVSELVRAVTQSGHLVGDTIVQGSATSHMVPVEQADALSESVKVCGAEALALLGLMKQQDGLAAADSGKLKAALEAVLATAEKLRPQGLELQQGELGDLVEQEMAATSAAVESAAARIEEMLNNSRAVDTGIKMEVNERILASCTELMQAIKELILSSKDLQRDIVESGRGAASMKEFYAKNSRWTEGLISASKAVGWGATVMVDAADLVVQGKGKFEELMVCSHEIAASTAQLVAASKVKADKDSTKLHRLQQASRGVTQATAAVVASTKSGKSQIEETDTMDFSSMTLTQIKRQEMDAQVLVLELETRLQKERERLGELRKKHYELAGVAEGWGEDEEGGHLRYNLCTVLKKP</sequence>
<reference evidence="12" key="2">
    <citation type="submission" date="2025-08" db="UniProtKB">
        <authorList>
            <consortium name="Ensembl"/>
        </authorList>
    </citation>
    <scope>IDENTIFICATION</scope>
</reference>
<comment type="similarity">
    <text evidence="2">Belongs to the SLA2 family.</text>
</comment>
<dbReference type="Gene3D" id="1.20.5.1700">
    <property type="match status" value="1"/>
</dbReference>
<evidence type="ECO:0000256" key="4">
    <source>
        <dbReference type="ARBA" id="ARBA00022583"/>
    </source>
</evidence>
<dbReference type="SMART" id="SM00273">
    <property type="entry name" value="ENTH"/>
    <property type="match status" value="1"/>
</dbReference>
<dbReference type="InterPro" id="IPR002558">
    <property type="entry name" value="ILWEQ_dom"/>
</dbReference>
<keyword evidence="5 9" id="KW-0175">Coiled coil</keyword>
<dbReference type="Gene3D" id="1.25.40.90">
    <property type="match status" value="1"/>
</dbReference>
<proteinExistence type="inferred from homology"/>
<dbReference type="GO" id="GO:0098793">
    <property type="term" value="C:presynapse"/>
    <property type="evidence" value="ECO:0007669"/>
    <property type="project" value="TreeGrafter"/>
</dbReference>
<dbReference type="SMART" id="SM00307">
    <property type="entry name" value="ILWEQ"/>
    <property type="match status" value="1"/>
</dbReference>
<dbReference type="GeneTree" id="ENSGT00940000153594"/>
<accession>A0AAX7T744</accession>
<feature type="coiled-coil region" evidence="9">
    <location>
        <begin position="473"/>
        <end position="564"/>
    </location>
</feature>
<organism evidence="12 13">
    <name type="scientific">Astatotilapia calliptera</name>
    <name type="common">Eastern happy</name>
    <name type="synonym">Chromis callipterus</name>
    <dbReference type="NCBI Taxonomy" id="8154"/>
    <lineage>
        <taxon>Eukaryota</taxon>
        <taxon>Metazoa</taxon>
        <taxon>Chordata</taxon>
        <taxon>Craniata</taxon>
        <taxon>Vertebrata</taxon>
        <taxon>Euteleostomi</taxon>
        <taxon>Actinopterygii</taxon>
        <taxon>Neopterygii</taxon>
        <taxon>Teleostei</taxon>
        <taxon>Neoteleostei</taxon>
        <taxon>Acanthomorphata</taxon>
        <taxon>Ovalentaria</taxon>
        <taxon>Cichlomorphae</taxon>
        <taxon>Cichliformes</taxon>
        <taxon>Cichlidae</taxon>
        <taxon>African cichlids</taxon>
        <taxon>Pseudocrenilabrinae</taxon>
        <taxon>Haplochromini</taxon>
        <taxon>Astatotilapia</taxon>
    </lineage>
</organism>
<dbReference type="GO" id="GO:0030659">
    <property type="term" value="C:cytoplasmic vesicle membrane"/>
    <property type="evidence" value="ECO:0007669"/>
    <property type="project" value="UniProtKB-SubCell"/>
</dbReference>
<gene>
    <name evidence="12" type="primary">HIP1</name>
</gene>
<dbReference type="GO" id="GO:0048268">
    <property type="term" value="P:clathrin coat assembly"/>
    <property type="evidence" value="ECO:0007669"/>
    <property type="project" value="TreeGrafter"/>
</dbReference>
<evidence type="ECO:0000256" key="1">
    <source>
        <dbReference type="ARBA" id="ARBA00004156"/>
    </source>
</evidence>
<dbReference type="Gene3D" id="6.10.250.920">
    <property type="match status" value="1"/>
</dbReference>
<comment type="subcellular location">
    <subcellularLocation>
        <location evidence="1">Cytoplasmic vesicle membrane</location>
    </subcellularLocation>
</comment>
<evidence type="ECO:0000256" key="7">
    <source>
        <dbReference type="ARBA" id="ARBA00023203"/>
    </source>
</evidence>
<dbReference type="FunFam" id="1.20.1410.10:FF:000002">
    <property type="entry name" value="Huntingtin interacting protein 1"/>
    <property type="match status" value="1"/>
</dbReference>
<evidence type="ECO:0008006" key="14">
    <source>
        <dbReference type="Google" id="ProtNLM"/>
    </source>
</evidence>